<accession>A0A562SYA8</accession>
<name>A0A562SYA8_9HYPH</name>
<proteinExistence type="predicted"/>
<dbReference type="RefSeq" id="WP_145344419.1">
    <property type="nucleotide sequence ID" value="NZ_SMLY01000074.1"/>
</dbReference>
<protein>
    <submittedName>
        <fullName evidence="1">Uncharacterized protein</fullName>
    </submittedName>
</protein>
<reference evidence="1 2" key="1">
    <citation type="submission" date="2019-07" db="EMBL/GenBank/DDBJ databases">
        <title>Genomic Encyclopedia of Archaeal and Bacterial Type Strains, Phase II (KMG-II): from individual species to whole genera.</title>
        <authorList>
            <person name="Goeker M."/>
        </authorList>
    </citation>
    <scope>NUCLEOTIDE SEQUENCE [LARGE SCALE GENOMIC DNA]</scope>
    <source>
        <strain evidence="1 2">ATCC BAA-252</strain>
    </source>
</reference>
<keyword evidence="2" id="KW-1185">Reference proteome</keyword>
<sequence>MADAKGTSGLLIRPTLEMLIISCGVYYYAGPEFSAVRPQVFDRPLTEYRRAIDEAAYQLADTSKPIIPVLEPIAASIAGVFSRQ</sequence>
<dbReference type="Proteomes" id="UP000320593">
    <property type="component" value="Unassembled WGS sequence"/>
</dbReference>
<dbReference type="AlphaFoldDB" id="A0A562SYA8"/>
<organism evidence="1 2">
    <name type="scientific">Roseibium hamelinense</name>
    <dbReference type="NCBI Taxonomy" id="150831"/>
    <lineage>
        <taxon>Bacteria</taxon>
        <taxon>Pseudomonadati</taxon>
        <taxon>Pseudomonadota</taxon>
        <taxon>Alphaproteobacteria</taxon>
        <taxon>Hyphomicrobiales</taxon>
        <taxon>Stappiaceae</taxon>
        <taxon>Roseibium</taxon>
    </lineage>
</organism>
<evidence type="ECO:0000313" key="1">
    <source>
        <dbReference type="EMBL" id="TWI86173.1"/>
    </source>
</evidence>
<gene>
    <name evidence="1" type="ORF">JM93_02881</name>
</gene>
<evidence type="ECO:0000313" key="2">
    <source>
        <dbReference type="Proteomes" id="UP000320593"/>
    </source>
</evidence>
<dbReference type="EMBL" id="VLLF01000006">
    <property type="protein sequence ID" value="TWI86173.1"/>
    <property type="molecule type" value="Genomic_DNA"/>
</dbReference>
<comment type="caution">
    <text evidence="1">The sequence shown here is derived from an EMBL/GenBank/DDBJ whole genome shotgun (WGS) entry which is preliminary data.</text>
</comment>